<keyword evidence="6 9" id="KW-0418">Kinase</keyword>
<evidence type="ECO:0000256" key="5">
    <source>
        <dbReference type="ARBA" id="ARBA00022741"/>
    </source>
</evidence>
<proteinExistence type="inferred from homology"/>
<sequence>MAGKGLLLVVSAPSGAGKTTLCHLLIQRLGFRFSVSHTTRSPRPGEVHGRDYYFVSRHEFEDLIRQGAFLEWAEVHGHLYGTSKTEVERALSGEEDLLLDIDVQGASQVRRKLRERAVFVFVAPPSMEELERRLRHRGTESEEVLRRRLARAREEMQFAPWFDYVVINQEIEQAFADLAAIVRAEKCRPQRALS</sequence>
<comment type="function">
    <text evidence="9">Essential for recycling GMP and indirectly, cGMP.</text>
</comment>
<dbReference type="InterPro" id="IPR008144">
    <property type="entry name" value="Guanylate_kin-like_dom"/>
</dbReference>
<dbReference type="Pfam" id="PF00625">
    <property type="entry name" value="Guanylate_kin"/>
    <property type="match status" value="1"/>
</dbReference>
<dbReference type="PROSITE" id="PS50052">
    <property type="entry name" value="GUANYLATE_KINASE_2"/>
    <property type="match status" value="1"/>
</dbReference>
<dbReference type="InterPro" id="IPR020590">
    <property type="entry name" value="Guanylate_kinase_CS"/>
</dbReference>
<dbReference type="Proteomes" id="UP000886043">
    <property type="component" value="Unassembled WGS sequence"/>
</dbReference>
<dbReference type="HAMAP" id="MF_00328">
    <property type="entry name" value="Guanylate_kinase"/>
    <property type="match status" value="1"/>
</dbReference>
<dbReference type="GO" id="GO:0005524">
    <property type="term" value="F:ATP binding"/>
    <property type="evidence" value="ECO:0007669"/>
    <property type="project" value="UniProtKB-UniRule"/>
</dbReference>
<dbReference type="GO" id="GO:0005829">
    <property type="term" value="C:cytosol"/>
    <property type="evidence" value="ECO:0007669"/>
    <property type="project" value="TreeGrafter"/>
</dbReference>
<keyword evidence="5 9" id="KW-0547">Nucleotide-binding</keyword>
<evidence type="ECO:0000256" key="4">
    <source>
        <dbReference type="ARBA" id="ARBA00022679"/>
    </source>
</evidence>
<dbReference type="Gene3D" id="3.40.50.300">
    <property type="entry name" value="P-loop containing nucleotide triphosphate hydrolases"/>
    <property type="match status" value="1"/>
</dbReference>
<dbReference type="SMART" id="SM00072">
    <property type="entry name" value="GuKc"/>
    <property type="match status" value="1"/>
</dbReference>
<organism evidence="11">
    <name type="scientific">Thermosulfurimonas dismutans</name>
    <dbReference type="NCBI Taxonomy" id="999894"/>
    <lineage>
        <taxon>Bacteria</taxon>
        <taxon>Pseudomonadati</taxon>
        <taxon>Thermodesulfobacteriota</taxon>
        <taxon>Thermodesulfobacteria</taxon>
        <taxon>Thermodesulfobacteriales</taxon>
        <taxon>Thermodesulfobacteriaceae</taxon>
        <taxon>Thermosulfurimonas</taxon>
    </lineage>
</organism>
<gene>
    <name evidence="9" type="primary">gmk</name>
    <name evidence="11" type="ORF">ENJ40_05805</name>
</gene>
<dbReference type="InterPro" id="IPR008145">
    <property type="entry name" value="GK/Ca_channel_bsu"/>
</dbReference>
<evidence type="ECO:0000256" key="1">
    <source>
        <dbReference type="ARBA" id="ARBA00005790"/>
    </source>
</evidence>
<evidence type="ECO:0000259" key="10">
    <source>
        <dbReference type="PROSITE" id="PS50052"/>
    </source>
</evidence>
<dbReference type="PROSITE" id="PS00856">
    <property type="entry name" value="GUANYLATE_KINASE_1"/>
    <property type="match status" value="1"/>
</dbReference>
<feature type="binding site" evidence="9">
    <location>
        <begin position="12"/>
        <end position="19"/>
    </location>
    <ligand>
        <name>ATP</name>
        <dbReference type="ChEBI" id="CHEBI:30616"/>
    </ligand>
</feature>
<dbReference type="EC" id="2.7.4.8" evidence="2 9"/>
<dbReference type="Gene3D" id="3.30.63.10">
    <property type="entry name" value="Guanylate Kinase phosphate binding domain"/>
    <property type="match status" value="1"/>
</dbReference>
<dbReference type="FunFam" id="3.30.63.10:FF:000002">
    <property type="entry name" value="Guanylate kinase 1"/>
    <property type="match status" value="1"/>
</dbReference>
<evidence type="ECO:0000256" key="2">
    <source>
        <dbReference type="ARBA" id="ARBA00012961"/>
    </source>
</evidence>
<comment type="caution">
    <text evidence="11">The sequence shown here is derived from an EMBL/GenBank/DDBJ whole genome shotgun (WGS) entry which is preliminary data.</text>
</comment>
<comment type="subcellular location">
    <subcellularLocation>
        <location evidence="9">Cytoplasm</location>
    </subcellularLocation>
</comment>
<dbReference type="SUPFAM" id="SSF52540">
    <property type="entry name" value="P-loop containing nucleoside triphosphate hydrolases"/>
    <property type="match status" value="1"/>
</dbReference>
<dbReference type="AlphaFoldDB" id="A0A7C3CSE9"/>
<dbReference type="InterPro" id="IPR027417">
    <property type="entry name" value="P-loop_NTPase"/>
</dbReference>
<keyword evidence="9" id="KW-0963">Cytoplasm</keyword>
<dbReference type="CDD" id="cd00071">
    <property type="entry name" value="GMPK"/>
    <property type="match status" value="1"/>
</dbReference>
<evidence type="ECO:0000256" key="7">
    <source>
        <dbReference type="ARBA" id="ARBA00022840"/>
    </source>
</evidence>
<keyword evidence="4 9" id="KW-0808">Transferase</keyword>
<evidence type="ECO:0000256" key="3">
    <source>
        <dbReference type="ARBA" id="ARBA00016296"/>
    </source>
</evidence>
<name>A0A7C3CSE9_9BACT</name>
<evidence type="ECO:0000256" key="9">
    <source>
        <dbReference type="HAMAP-Rule" id="MF_00328"/>
    </source>
</evidence>
<accession>A0A7C3CSE9</accession>
<evidence type="ECO:0000256" key="6">
    <source>
        <dbReference type="ARBA" id="ARBA00022777"/>
    </source>
</evidence>
<evidence type="ECO:0000313" key="11">
    <source>
        <dbReference type="EMBL" id="HFC97954.1"/>
    </source>
</evidence>
<comment type="similarity">
    <text evidence="1 9">Belongs to the guanylate kinase family.</text>
</comment>
<keyword evidence="7 9" id="KW-0067">ATP-binding</keyword>
<dbReference type="PANTHER" id="PTHR23117:SF13">
    <property type="entry name" value="GUANYLATE KINASE"/>
    <property type="match status" value="1"/>
</dbReference>
<evidence type="ECO:0000256" key="8">
    <source>
        <dbReference type="ARBA" id="ARBA00030128"/>
    </source>
</evidence>
<dbReference type="InterPro" id="IPR017665">
    <property type="entry name" value="Guanylate_kinase"/>
</dbReference>
<comment type="catalytic activity">
    <reaction evidence="9">
        <text>GMP + ATP = GDP + ADP</text>
        <dbReference type="Rhea" id="RHEA:20780"/>
        <dbReference type="ChEBI" id="CHEBI:30616"/>
        <dbReference type="ChEBI" id="CHEBI:58115"/>
        <dbReference type="ChEBI" id="CHEBI:58189"/>
        <dbReference type="ChEBI" id="CHEBI:456216"/>
        <dbReference type="EC" id="2.7.4.8"/>
    </reaction>
</comment>
<dbReference type="PANTHER" id="PTHR23117">
    <property type="entry name" value="GUANYLATE KINASE-RELATED"/>
    <property type="match status" value="1"/>
</dbReference>
<protein>
    <recommendedName>
        <fullName evidence="3 9">Guanylate kinase</fullName>
        <ecNumber evidence="2 9">2.7.4.8</ecNumber>
    </recommendedName>
    <alternativeName>
        <fullName evidence="8 9">GMP kinase</fullName>
    </alternativeName>
</protein>
<dbReference type="NCBIfam" id="TIGR03263">
    <property type="entry name" value="guanyl_kin"/>
    <property type="match status" value="1"/>
</dbReference>
<dbReference type="GO" id="GO:0004385">
    <property type="term" value="F:GMP kinase activity"/>
    <property type="evidence" value="ECO:0007669"/>
    <property type="project" value="UniProtKB-UniRule"/>
</dbReference>
<dbReference type="EMBL" id="DRMH01000076">
    <property type="protein sequence ID" value="HFC97954.1"/>
    <property type="molecule type" value="Genomic_DNA"/>
</dbReference>
<feature type="domain" description="Guanylate kinase-like" evidence="10">
    <location>
        <begin position="5"/>
        <end position="183"/>
    </location>
</feature>
<reference evidence="11" key="1">
    <citation type="journal article" date="2020" name="mSystems">
        <title>Genome- and Community-Level Interaction Insights into Carbon Utilization and Element Cycling Functions of Hydrothermarchaeota in Hydrothermal Sediment.</title>
        <authorList>
            <person name="Zhou Z."/>
            <person name="Liu Y."/>
            <person name="Xu W."/>
            <person name="Pan J."/>
            <person name="Luo Z.H."/>
            <person name="Li M."/>
        </authorList>
    </citation>
    <scope>NUCLEOTIDE SEQUENCE [LARGE SCALE GENOMIC DNA]</scope>
    <source>
        <strain evidence="11">HyVt-483</strain>
    </source>
</reference>